<feature type="transmembrane region" description="Helical" evidence="1">
    <location>
        <begin position="113"/>
        <end position="137"/>
    </location>
</feature>
<gene>
    <name evidence="2" type="ORF">CPELLU_LOCUS5647</name>
</gene>
<evidence type="ECO:0000256" key="1">
    <source>
        <dbReference type="SAM" id="Phobius"/>
    </source>
</evidence>
<feature type="transmembrane region" description="Helical" evidence="1">
    <location>
        <begin position="15"/>
        <end position="36"/>
    </location>
</feature>
<evidence type="ECO:0000313" key="2">
    <source>
        <dbReference type="EMBL" id="CAG8570889.1"/>
    </source>
</evidence>
<name>A0A9N9G1K8_9GLOM</name>
<accession>A0A9N9G1K8</accession>
<proteinExistence type="predicted"/>
<sequence length="210" mass="23799">MNAYFVQTTFKSLRILHLIFTVICIILELVEAAAFAQFAPNEGIPVSAYFSGQIYQYNKDGTQYYYNGVKIFSYIVILLTLLDAGLANIYPTFQGYSYSCSSSSSYSVAQECVSKLLFIVFGWIIGVLFVITSFLSYKLWSERREMYDGEWRVEALGEVVYKYNPKPNVVVEKVNEPEQVMIYKIAKNDKVRGSPSLHVQSAAPRSSTSD</sequence>
<protein>
    <submittedName>
        <fullName evidence="2">6636_t:CDS:1</fullName>
    </submittedName>
</protein>
<keyword evidence="1" id="KW-0812">Transmembrane</keyword>
<keyword evidence="3" id="KW-1185">Reference proteome</keyword>
<evidence type="ECO:0000313" key="3">
    <source>
        <dbReference type="Proteomes" id="UP000789759"/>
    </source>
</evidence>
<keyword evidence="1" id="KW-0472">Membrane</keyword>
<comment type="caution">
    <text evidence="2">The sequence shown here is derived from an EMBL/GenBank/DDBJ whole genome shotgun (WGS) entry which is preliminary data.</text>
</comment>
<reference evidence="2" key="1">
    <citation type="submission" date="2021-06" db="EMBL/GenBank/DDBJ databases">
        <authorList>
            <person name="Kallberg Y."/>
            <person name="Tangrot J."/>
            <person name="Rosling A."/>
        </authorList>
    </citation>
    <scope>NUCLEOTIDE SEQUENCE</scope>
    <source>
        <strain evidence="2">FL966</strain>
    </source>
</reference>
<keyword evidence="1" id="KW-1133">Transmembrane helix</keyword>
<dbReference type="EMBL" id="CAJVQA010003277">
    <property type="protein sequence ID" value="CAG8570889.1"/>
    <property type="molecule type" value="Genomic_DNA"/>
</dbReference>
<organism evidence="2 3">
    <name type="scientific">Cetraspora pellucida</name>
    <dbReference type="NCBI Taxonomy" id="1433469"/>
    <lineage>
        <taxon>Eukaryota</taxon>
        <taxon>Fungi</taxon>
        <taxon>Fungi incertae sedis</taxon>
        <taxon>Mucoromycota</taxon>
        <taxon>Glomeromycotina</taxon>
        <taxon>Glomeromycetes</taxon>
        <taxon>Diversisporales</taxon>
        <taxon>Gigasporaceae</taxon>
        <taxon>Cetraspora</taxon>
    </lineage>
</organism>
<dbReference type="AlphaFoldDB" id="A0A9N9G1K8"/>
<dbReference type="Proteomes" id="UP000789759">
    <property type="component" value="Unassembled WGS sequence"/>
</dbReference>
<feature type="transmembrane region" description="Helical" evidence="1">
    <location>
        <begin position="71"/>
        <end position="93"/>
    </location>
</feature>
<dbReference type="OrthoDB" id="2308682at2759"/>